<evidence type="ECO:0000256" key="1">
    <source>
        <dbReference type="SAM" id="MobiDB-lite"/>
    </source>
</evidence>
<comment type="caution">
    <text evidence="3">The sequence shown here is derived from an EMBL/GenBank/DDBJ whole genome shotgun (WGS) entry which is preliminary data.</text>
</comment>
<dbReference type="Proteomes" id="UP001172673">
    <property type="component" value="Unassembled WGS sequence"/>
</dbReference>
<gene>
    <name evidence="3" type="ORF">H2200_007879</name>
</gene>
<evidence type="ECO:0000313" key="4">
    <source>
        <dbReference type="Proteomes" id="UP001172673"/>
    </source>
</evidence>
<protein>
    <recommendedName>
        <fullName evidence="2">RNA-binding domain-containing protein</fullName>
    </recommendedName>
</protein>
<dbReference type="InterPro" id="IPR056812">
    <property type="entry name" value="RRM_fung"/>
</dbReference>
<evidence type="ECO:0000259" key="2">
    <source>
        <dbReference type="Pfam" id="PF25061"/>
    </source>
</evidence>
<feature type="region of interest" description="Disordered" evidence="1">
    <location>
        <begin position="173"/>
        <end position="193"/>
    </location>
</feature>
<sequence>MALNSQGPEIQSSSSESQPPTPQSDCLTASYPSSPTNPGLHRTLFVYGAEDHSFARVCIAKRDQAQIERIDRLCTGSQNWTIQFRTTESACAALERAILKADRIRHAQGKAHYIGWYEPEFARPSARHVPPQQQATVSDNNSLDKQSLPTNPWSLNKQSLLTNPWAETHLEATPASTNHESHPDTSQNEVVQA</sequence>
<organism evidence="3 4">
    <name type="scientific">Cladophialophora chaetospira</name>
    <dbReference type="NCBI Taxonomy" id="386627"/>
    <lineage>
        <taxon>Eukaryota</taxon>
        <taxon>Fungi</taxon>
        <taxon>Dikarya</taxon>
        <taxon>Ascomycota</taxon>
        <taxon>Pezizomycotina</taxon>
        <taxon>Eurotiomycetes</taxon>
        <taxon>Chaetothyriomycetidae</taxon>
        <taxon>Chaetothyriales</taxon>
        <taxon>Herpotrichiellaceae</taxon>
        <taxon>Cladophialophora</taxon>
    </lineage>
</organism>
<reference evidence="3" key="1">
    <citation type="submission" date="2022-10" db="EMBL/GenBank/DDBJ databases">
        <title>Culturing micro-colonial fungi from biological soil crusts in the Mojave desert and describing Neophaeococcomyces mojavensis, and introducing the new genera and species Taxawa tesnikishii.</title>
        <authorList>
            <person name="Kurbessoian T."/>
            <person name="Stajich J.E."/>
        </authorList>
    </citation>
    <scope>NUCLEOTIDE SEQUENCE</scope>
    <source>
        <strain evidence="3">TK_41</strain>
    </source>
</reference>
<accession>A0AA38X6K5</accession>
<feature type="compositionally biased region" description="Polar residues" evidence="1">
    <location>
        <begin position="131"/>
        <end position="157"/>
    </location>
</feature>
<dbReference type="AlphaFoldDB" id="A0AA38X6K5"/>
<feature type="compositionally biased region" description="Low complexity" evidence="1">
    <location>
        <begin position="1"/>
        <end position="18"/>
    </location>
</feature>
<feature type="region of interest" description="Disordered" evidence="1">
    <location>
        <begin position="1"/>
        <end position="33"/>
    </location>
</feature>
<keyword evidence="4" id="KW-1185">Reference proteome</keyword>
<evidence type="ECO:0000313" key="3">
    <source>
        <dbReference type="EMBL" id="KAJ9607800.1"/>
    </source>
</evidence>
<proteinExistence type="predicted"/>
<feature type="region of interest" description="Disordered" evidence="1">
    <location>
        <begin position="125"/>
        <end position="157"/>
    </location>
</feature>
<name>A0AA38X6K5_9EURO</name>
<dbReference type="EMBL" id="JAPDRK010000011">
    <property type="protein sequence ID" value="KAJ9607800.1"/>
    <property type="molecule type" value="Genomic_DNA"/>
</dbReference>
<feature type="compositionally biased region" description="Polar residues" evidence="1">
    <location>
        <begin position="174"/>
        <end position="193"/>
    </location>
</feature>
<dbReference type="Pfam" id="PF25061">
    <property type="entry name" value="RRM_fung"/>
    <property type="match status" value="1"/>
</dbReference>
<feature type="domain" description="RNA-binding" evidence="2">
    <location>
        <begin position="43"/>
        <end position="119"/>
    </location>
</feature>